<feature type="region of interest" description="Disordered" evidence="8">
    <location>
        <begin position="2679"/>
        <end position="2712"/>
    </location>
</feature>
<comment type="subcellular location">
    <subcellularLocation>
        <location evidence="1">Cytoplasm</location>
    </subcellularLocation>
</comment>
<dbReference type="GO" id="GO:0043328">
    <property type="term" value="P:protein transport to vacuole involved in ubiquitin-dependent protein catabolic process via the multivesicular body sorting pathway"/>
    <property type="evidence" value="ECO:0007669"/>
    <property type="project" value="TreeGrafter"/>
</dbReference>
<dbReference type="InterPro" id="IPR040608">
    <property type="entry name" value="Snf8/Vps36"/>
</dbReference>
<dbReference type="InterPro" id="IPR021648">
    <property type="entry name" value="GLUE_dom"/>
</dbReference>
<dbReference type="Pfam" id="PF11605">
    <property type="entry name" value="Vps36_ESCRT-II"/>
    <property type="match status" value="1"/>
</dbReference>
<feature type="compositionally biased region" description="Basic residues" evidence="8">
    <location>
        <begin position="1488"/>
        <end position="1497"/>
    </location>
</feature>
<feature type="compositionally biased region" description="Low complexity" evidence="8">
    <location>
        <begin position="1478"/>
        <end position="1487"/>
    </location>
</feature>
<feature type="compositionally biased region" description="Low complexity" evidence="8">
    <location>
        <begin position="1742"/>
        <end position="1753"/>
    </location>
</feature>
<feature type="compositionally biased region" description="Polar residues" evidence="8">
    <location>
        <begin position="1785"/>
        <end position="1805"/>
    </location>
</feature>
<protein>
    <recommendedName>
        <fullName evidence="3">Vacuolar protein-sorting-associated protein 36</fullName>
    </recommendedName>
    <alternativeName>
        <fullName evidence="7">ESCRT-II complex subunit VPS36</fullName>
    </alternativeName>
</protein>
<dbReference type="Gene3D" id="6.10.140.260">
    <property type="match status" value="1"/>
</dbReference>
<evidence type="ECO:0000256" key="8">
    <source>
        <dbReference type="SAM" id="MobiDB-lite"/>
    </source>
</evidence>
<keyword evidence="5" id="KW-0963">Cytoplasm</keyword>
<dbReference type="InterPro" id="IPR011993">
    <property type="entry name" value="PH-like_dom_sf"/>
</dbReference>
<feature type="compositionally biased region" description="Low complexity" evidence="8">
    <location>
        <begin position="2693"/>
        <end position="2706"/>
    </location>
</feature>
<keyword evidence="10" id="KW-1185">Reference proteome</keyword>
<accession>A0A914I7E3</accession>
<dbReference type="InterPro" id="IPR037855">
    <property type="entry name" value="Vps36"/>
</dbReference>
<dbReference type="PANTHER" id="PTHR13128">
    <property type="entry name" value="VACUOLAR PROTEIN-SORTING-ASSOCIATED PROTEIN 36"/>
    <property type="match status" value="1"/>
</dbReference>
<feature type="region of interest" description="Disordered" evidence="8">
    <location>
        <begin position="2627"/>
        <end position="2662"/>
    </location>
</feature>
<feature type="region of interest" description="Disordered" evidence="8">
    <location>
        <begin position="1360"/>
        <end position="1513"/>
    </location>
</feature>
<dbReference type="GO" id="GO:0000814">
    <property type="term" value="C:ESCRT II complex"/>
    <property type="evidence" value="ECO:0007669"/>
    <property type="project" value="InterPro"/>
</dbReference>
<feature type="compositionally biased region" description="Basic residues" evidence="8">
    <location>
        <begin position="2193"/>
        <end position="2212"/>
    </location>
</feature>
<evidence type="ECO:0000256" key="1">
    <source>
        <dbReference type="ARBA" id="ARBA00004496"/>
    </source>
</evidence>
<feature type="region of interest" description="Disordered" evidence="8">
    <location>
        <begin position="2477"/>
        <end position="2497"/>
    </location>
</feature>
<dbReference type="InterPro" id="IPR036390">
    <property type="entry name" value="WH_DNA-bd_sf"/>
</dbReference>
<proteinExistence type="inferred from homology"/>
<evidence type="ECO:0000313" key="11">
    <source>
        <dbReference type="WBParaSite" id="Gr19_v10_g8194.t1"/>
    </source>
</evidence>
<feature type="region of interest" description="Disordered" evidence="8">
    <location>
        <begin position="2320"/>
        <end position="2368"/>
    </location>
</feature>
<feature type="compositionally biased region" description="Basic and acidic residues" evidence="8">
    <location>
        <begin position="2235"/>
        <end position="2251"/>
    </location>
</feature>
<evidence type="ECO:0000256" key="5">
    <source>
        <dbReference type="ARBA" id="ARBA00022490"/>
    </source>
</evidence>
<keyword evidence="4" id="KW-0813">Transport</keyword>
<dbReference type="FunFam" id="1.10.10.10:FF:000416">
    <property type="entry name" value="Vacuolar protein-sorting-associated protein 36"/>
    <property type="match status" value="1"/>
</dbReference>
<feature type="region of interest" description="Disordered" evidence="8">
    <location>
        <begin position="2285"/>
        <end position="2307"/>
    </location>
</feature>
<feature type="compositionally biased region" description="Basic residues" evidence="8">
    <location>
        <begin position="1422"/>
        <end position="1448"/>
    </location>
</feature>
<dbReference type="FunFam" id="2.30.29.30:FF:000600">
    <property type="entry name" value="CRE-TAG-318 protein"/>
    <property type="match status" value="1"/>
</dbReference>
<dbReference type="Pfam" id="PF04157">
    <property type="entry name" value="EAP30"/>
    <property type="match status" value="1"/>
</dbReference>
<reference evidence="11" key="1">
    <citation type="submission" date="2022-11" db="UniProtKB">
        <authorList>
            <consortium name="WormBaseParasite"/>
        </authorList>
    </citation>
    <scope>IDENTIFICATION</scope>
</reference>
<dbReference type="PROSITE" id="PS51495">
    <property type="entry name" value="GLUE"/>
    <property type="match status" value="1"/>
</dbReference>
<feature type="compositionally biased region" description="Polar residues" evidence="8">
    <location>
        <begin position="1503"/>
        <end position="1513"/>
    </location>
</feature>
<organism evidence="10 11">
    <name type="scientific">Globodera rostochiensis</name>
    <name type="common">Golden nematode worm</name>
    <name type="synonym">Heterodera rostochiensis</name>
    <dbReference type="NCBI Taxonomy" id="31243"/>
    <lineage>
        <taxon>Eukaryota</taxon>
        <taxon>Metazoa</taxon>
        <taxon>Ecdysozoa</taxon>
        <taxon>Nematoda</taxon>
        <taxon>Chromadorea</taxon>
        <taxon>Rhabditida</taxon>
        <taxon>Tylenchina</taxon>
        <taxon>Tylenchomorpha</taxon>
        <taxon>Tylenchoidea</taxon>
        <taxon>Heteroderidae</taxon>
        <taxon>Heteroderinae</taxon>
        <taxon>Globodera</taxon>
    </lineage>
</organism>
<keyword evidence="6" id="KW-0653">Protein transport</keyword>
<dbReference type="SUPFAM" id="SSF50729">
    <property type="entry name" value="PH domain-like"/>
    <property type="match status" value="1"/>
</dbReference>
<dbReference type="Gene3D" id="1.10.10.10">
    <property type="entry name" value="Winged helix-like DNA-binding domain superfamily/Winged helix DNA-binding domain"/>
    <property type="match status" value="2"/>
</dbReference>
<feature type="compositionally biased region" description="Polar residues" evidence="8">
    <location>
        <begin position="1360"/>
        <end position="1377"/>
    </location>
</feature>
<feature type="compositionally biased region" description="Polar residues" evidence="8">
    <location>
        <begin position="2285"/>
        <end position="2304"/>
    </location>
</feature>
<feature type="region of interest" description="Disordered" evidence="8">
    <location>
        <begin position="1681"/>
        <end position="1710"/>
    </location>
</feature>
<feature type="compositionally biased region" description="Low complexity" evidence="8">
    <location>
        <begin position="135"/>
        <end position="153"/>
    </location>
</feature>
<evidence type="ECO:0000256" key="2">
    <source>
        <dbReference type="ARBA" id="ARBA00009697"/>
    </source>
</evidence>
<evidence type="ECO:0000256" key="4">
    <source>
        <dbReference type="ARBA" id="ARBA00022448"/>
    </source>
</evidence>
<feature type="domain" description="GLUE N-terminal" evidence="9">
    <location>
        <begin position="1"/>
        <end position="139"/>
    </location>
</feature>
<dbReference type="GO" id="GO:0031902">
    <property type="term" value="C:late endosome membrane"/>
    <property type="evidence" value="ECO:0007669"/>
    <property type="project" value="TreeGrafter"/>
</dbReference>
<feature type="region of interest" description="Disordered" evidence="8">
    <location>
        <begin position="2147"/>
        <end position="2256"/>
    </location>
</feature>
<dbReference type="SUPFAM" id="SSF46785">
    <property type="entry name" value="Winged helix' DNA-binding domain"/>
    <property type="match status" value="2"/>
</dbReference>
<feature type="compositionally biased region" description="Basic and acidic residues" evidence="8">
    <location>
        <begin position="2153"/>
        <end position="2179"/>
    </location>
</feature>
<feature type="compositionally biased region" description="Polar residues" evidence="8">
    <location>
        <begin position="1598"/>
        <end position="1608"/>
    </location>
</feature>
<evidence type="ECO:0000259" key="9">
    <source>
        <dbReference type="PROSITE" id="PS51495"/>
    </source>
</evidence>
<feature type="compositionally biased region" description="Basic and acidic residues" evidence="8">
    <location>
        <begin position="2213"/>
        <end position="2226"/>
    </location>
</feature>
<dbReference type="WBParaSite" id="Gr19_v10_g8194.t1">
    <property type="protein sequence ID" value="Gr19_v10_g8194.t1"/>
    <property type="gene ID" value="Gr19_v10_g8194"/>
</dbReference>
<dbReference type="GO" id="GO:0032266">
    <property type="term" value="F:phosphatidylinositol-3-phosphate binding"/>
    <property type="evidence" value="ECO:0007669"/>
    <property type="project" value="InterPro"/>
</dbReference>
<feature type="compositionally biased region" description="Polar residues" evidence="8">
    <location>
        <begin position="2628"/>
        <end position="2661"/>
    </location>
</feature>
<name>A0A914I7E3_GLORO</name>
<feature type="region of interest" description="Disordered" evidence="8">
    <location>
        <begin position="1596"/>
        <end position="1652"/>
    </location>
</feature>
<feature type="compositionally biased region" description="Low complexity" evidence="8">
    <location>
        <begin position="2481"/>
        <end position="2495"/>
    </location>
</feature>
<evidence type="ECO:0000313" key="10">
    <source>
        <dbReference type="Proteomes" id="UP000887572"/>
    </source>
</evidence>
<sequence length="2763" mass="312559">MDRLSWYQTGESMEEILCQAGSVGIYDGDLKQSSFEQGAVSLTYQRVIWADSTDPDCRLILHHSMVQKIEKQQKTMFGRGGKIIVTVKPVMGGHVPGPIAASGTNSLRFVFRNGGEEEFYKRFLDALNKQMWQRTSSSSSSASSSRNSAQQTQTFGGSAGGAVAPPRSVGILGIEKRLAEQHQRTHEHISEAFEDMSKLMEQAREMVVLSKNITERLRQKKGEITDDDDETVQLKSYLLSLGVSDPVTKSTFGGSSVFFDKLAAELTSVLLEPLKQSGGTMTLPEAFCRMNRARGMEMISPEDLLNACQRLDRMDSPISLFTFENGVSVLQLRSLSAIHVSDEVLQMVEAAGSMDASQLAKSSGVPLVLAAERLRYAEEQAKLCRDDTIEGLFFYPNKFMTFLSAGTEVSGTEVWALKCAALKFMPFRQDVWTHDSCLVCQSMHSAEEEKNKHELDESHKKKIVVYDFLSKEISCLTPSNQRSLLYERYYRANACVAGLDCICELNFSWSTDPLWACTICYVAGETLESADDHMHCSYHKRNYICEYHPDRYANLLKAQEKSAKNKQSLLEQEAIVDTLLESKGLLAPDVYVLNERSQEWAFQKLGLSNERPKAAYIAEDVTDNLKIALCFVCGETFFAFNHKFREAWFTHLSTSTHQRCKSMQILVHENNLIACEGVPAECELRTNAEFRRLHDTDVAGAHYGPTVGLEHLIIFNGNESFCSICYTILSNSAITDHFSSEYHIERFVRRADPGKLLNAQYLKVTDIHGILSFCYEERPIAVHKYFRTDANIPLLLRKYAFPEQRSLVTNALVQIDLGRDIKAIWCEECKEYINTSSDDDAWSFHIFDDSHFERAANRALYYYDEANVTGSAGILDDFVRSFPPSWDEQFSVSLGVLAIQNHCEFGLEFIIRDVLSSKLYCTCCFVQCDDSDMQTFSKHARSLQHITRAMHSMNKKIMITLNWRFPDINNRKPLLMDYLIHYHKNLRAQRQGVSVYNPALICKLNCSTALPRKLFKLAKIAPNDRFNFLATNKEDGTPEMVPLNVALREHCRIEVKLEEKEMVVFHCEECSQSFSGNFAKLDDAIEEHLLSLSHWERTKFLDDNPFDESQRVLDKESKIKVLPYKQPDPKKKVTWKWNDKKACYEFVYAQLGLEHIRERRHFRDEKPDIFCTLCAQSFKLAKLEFECHIRSFTHLFYFMHKHRPAIIPELQSQMTADLDLVEKHKNIRRLFARTLKGCESDKKQQGIRIYDFEQKDCEYADVKKALEEDKTENNSRSSDTRSKLLNQQRSLTIFDLDTVQIRDQKWHNCEALDKHFTDLVEKSMENGNEDRSGIITRSLEQAKRQLLGVVHFDGMVQLEDSSPSTSMTSVNGLQQQREQSKELTEKTGSASSKDTDALPDSSAGHSVTDDIPKSTSHLRTSERRRRSPSSHRRRRHHSRSPFQHRRFGRSPDDHRSKNLKSPSPKKSRRERTGSDLNTSSSRPTSARSRSKSAGRKPTRSESRSNTPPVTQESAAKRLHDLKMALIAKNMPRQFFPPPPPLKLMTQPGSSAGEFVTVPPPPPEPVPPAPSYINKNVGGVYDAGYLEEAFPEILRKAPSSKQSEDQTMAAQPEVAMNIQHSPDSLDHGEAASLGSQKGKSGEENKAEETDELLRNQLMNRLKKESRKDAFKKTVMKIPKDLPAFKQQALMRQHAEMLKTKSPSKKFGGRPPNVAALQEKQTESQQEDERLQAISPEPDDVVEVVEQQQQQQQQQSDERQNQTTKGSDSRWDQMSGKFVPVGPTLPQPNTQLLSGASSIPTTSSQQGMSIPKIGVISSPKLLAMSTSAVTAQRMFSGQQFLSNVPINLSSATATRPTTLLGQQHSVPSALFGNMSIPPNLLGTLNSALGVPITIPPPRFNQPPPIMGFPPPLQQHQPPVISPAEIIMRSKMQLYSRDLVSIDNIAAFIEYMWKQGYEPIQPGDPPLLLNEVLSKRKGLIGANTLYQIICFGHPELETYYCGMCNHWTTVSEMFNHLRASMHRLSYMFRNYKMYHRKAMEERDEDRRDSMLERFALKIWEIEGCGQCTNRMRCILNEEAIRRIWPNYINCVDNSWKIMDDDEELELSQPPLQQMDFSQQPSMVRATSTQVRASIVAKKLELAERAGHPGMGLVRISSDKCSEETENIENSKETHSPEKESDGSKSSNSSRSELKRNKLKVRSKHKNSGKPKRSRSRERSEKKKESERERVGRRRSRSKQKESKTDSKEKQKNQEGNETWTEKAAQFLHKIGDTKNATKMYWAVEETNVGPSSVDNDQRQKANTSGPTGAQAFSLAERLASSGQSLLRRRKQIDEREQQQVRRQMSPERLPATETSRTDRQRQQRPVVDDKTEMRKSIAVMIELQHEFEKNNSYLSAEMFFKTCQEFNITPDQVVNNGLLCETANELGVDLQRAELQALMQRNKQQPCSSSALFNLQSMGVDASKLRGLDPRALQSILSKADAVKTPSSSSTTKCSSSSKHSRFETHDISLNVSMAPGNFVYPSYEEGIMRQQTRRHGGADSGAEDTLAVTSSCGGGIKHYQQQLRPSQTRRCAPEEQLSQLKHHLCTSFGIPPDPKGAGGMLRTDSMNVQEQPMDVDFTDDLDASWFGFSNDPTGTPSNSTQQAEVSSSTQQNIHQSSIASHLRSNVDWDRASSVLERTSLTPPTLQPMTHRQHQSGHLQVHQQQQQQQTKNPHRIAEEVGDDWNSLETFSFEMLGFDAGGAMAAQTQHKKISNSSASVAPPPPPP</sequence>
<feature type="compositionally biased region" description="Basic and acidic residues" evidence="8">
    <location>
        <begin position="1638"/>
        <end position="1652"/>
    </location>
</feature>
<dbReference type="Proteomes" id="UP000887572">
    <property type="component" value="Unplaced"/>
</dbReference>
<feature type="compositionally biased region" description="Basic and acidic residues" evidence="8">
    <location>
        <begin position="2352"/>
        <end position="2368"/>
    </location>
</feature>
<dbReference type="GO" id="GO:0043130">
    <property type="term" value="F:ubiquitin binding"/>
    <property type="evidence" value="ECO:0007669"/>
    <property type="project" value="InterPro"/>
</dbReference>
<evidence type="ECO:0000256" key="6">
    <source>
        <dbReference type="ARBA" id="ARBA00022927"/>
    </source>
</evidence>
<evidence type="ECO:0000256" key="7">
    <source>
        <dbReference type="ARBA" id="ARBA00030114"/>
    </source>
</evidence>
<dbReference type="PANTHER" id="PTHR13128:SF12">
    <property type="entry name" value="VACUOLAR PROTEIN-SORTING-ASSOCIATED PROTEIN 36"/>
    <property type="match status" value="1"/>
</dbReference>
<feature type="region of interest" description="Disordered" evidence="8">
    <location>
        <begin position="1741"/>
        <end position="1805"/>
    </location>
</feature>
<dbReference type="Gene3D" id="2.30.29.30">
    <property type="entry name" value="Pleckstrin-homology domain (PH domain)/Phosphotyrosine-binding domain (PTB)"/>
    <property type="match status" value="1"/>
</dbReference>
<evidence type="ECO:0000256" key="3">
    <source>
        <dbReference type="ARBA" id="ARBA00017953"/>
    </source>
</evidence>
<dbReference type="InterPro" id="IPR036388">
    <property type="entry name" value="WH-like_DNA-bd_sf"/>
</dbReference>
<feature type="region of interest" description="Disordered" evidence="8">
    <location>
        <begin position="2740"/>
        <end position="2763"/>
    </location>
</feature>
<comment type="similarity">
    <text evidence="2">Belongs to the VPS36 family.</text>
</comment>
<feature type="region of interest" description="Disordered" evidence="8">
    <location>
        <begin position="135"/>
        <end position="164"/>
    </location>
</feature>